<dbReference type="InterPro" id="IPR001296">
    <property type="entry name" value="Glyco_trans_1"/>
</dbReference>
<dbReference type="CDD" id="cd03802">
    <property type="entry name" value="GT4_AviGT4-like"/>
    <property type="match status" value="1"/>
</dbReference>
<evidence type="ECO:0000313" key="4">
    <source>
        <dbReference type="EMBL" id="CAB5066283.1"/>
    </source>
</evidence>
<dbReference type="GO" id="GO:0016757">
    <property type="term" value="F:glycosyltransferase activity"/>
    <property type="evidence" value="ECO:0007669"/>
    <property type="project" value="InterPro"/>
</dbReference>
<evidence type="ECO:0000259" key="1">
    <source>
        <dbReference type="Pfam" id="PF00534"/>
    </source>
</evidence>
<name>A0A6J7UK30_9ZZZZ</name>
<accession>A0A6J7UK30</accession>
<feature type="domain" description="Glycosyltransferase subfamily 4-like N-terminal" evidence="2">
    <location>
        <begin position="18"/>
        <end position="160"/>
    </location>
</feature>
<feature type="domain" description="Glycosyl transferase family 1" evidence="1">
    <location>
        <begin position="169"/>
        <end position="306"/>
    </location>
</feature>
<evidence type="ECO:0000313" key="3">
    <source>
        <dbReference type="EMBL" id="CAB4803499.1"/>
    </source>
</evidence>
<dbReference type="Pfam" id="PF00534">
    <property type="entry name" value="Glycos_transf_1"/>
    <property type="match status" value="1"/>
</dbReference>
<dbReference type="EMBL" id="CAFAAQ010000047">
    <property type="protein sequence ID" value="CAB4803499.1"/>
    <property type="molecule type" value="Genomic_DNA"/>
</dbReference>
<gene>
    <name evidence="3" type="ORF">UFOPK3046_00703</name>
    <name evidence="4" type="ORF">UFOPK4354_00924</name>
</gene>
<dbReference type="EMBL" id="CAFBQW010000089">
    <property type="protein sequence ID" value="CAB5066283.1"/>
    <property type="molecule type" value="Genomic_DNA"/>
</dbReference>
<proteinExistence type="predicted"/>
<dbReference type="SUPFAM" id="SSF53756">
    <property type="entry name" value="UDP-Glycosyltransferase/glycogen phosphorylase"/>
    <property type="match status" value="1"/>
</dbReference>
<dbReference type="Pfam" id="PF13439">
    <property type="entry name" value="Glyco_transf_4"/>
    <property type="match status" value="1"/>
</dbReference>
<dbReference type="PANTHER" id="PTHR12526">
    <property type="entry name" value="GLYCOSYLTRANSFERASE"/>
    <property type="match status" value="1"/>
</dbReference>
<dbReference type="PANTHER" id="PTHR12526:SF595">
    <property type="entry name" value="BLL5217 PROTEIN"/>
    <property type="match status" value="1"/>
</dbReference>
<dbReference type="AlphaFoldDB" id="A0A6J7UK30"/>
<protein>
    <submittedName>
        <fullName evidence="4">Unannotated protein</fullName>
    </submittedName>
</protein>
<reference evidence="4" key="1">
    <citation type="submission" date="2020-05" db="EMBL/GenBank/DDBJ databases">
        <authorList>
            <person name="Chiriac C."/>
            <person name="Salcher M."/>
            <person name="Ghai R."/>
            <person name="Kavagutti S V."/>
        </authorList>
    </citation>
    <scope>NUCLEOTIDE SEQUENCE</scope>
</reference>
<dbReference type="Gene3D" id="3.40.50.2000">
    <property type="entry name" value="Glycogen Phosphorylase B"/>
    <property type="match status" value="2"/>
</dbReference>
<organism evidence="4">
    <name type="scientific">freshwater metagenome</name>
    <dbReference type="NCBI Taxonomy" id="449393"/>
    <lineage>
        <taxon>unclassified sequences</taxon>
        <taxon>metagenomes</taxon>
        <taxon>ecological metagenomes</taxon>
    </lineage>
</organism>
<sequence>MRIALIAPPWLSIPPIAYGGIETVIDDLAKGFTAAGHEVLLCATGDSTCPVPTTWSFSESQSTRMGTSAAELRQVLFSYASAGDADIIHDHTLLGPVFAAERSLHNVVTTCHGAFDEDLQKIYQSAAPRIPTIAISQDHALSAGAIPIARVIHHGVNPDRFAVGSGAGDYLAFLGRMAPAKGVDTAIRVARAAGLPLRIAAKMSQPEEHRYFEESVRPLLGGDIVFMGELGFADKVELLGNARALLNPIDWPEPFGMVMIEALACSTPVVARRRGSVAEILQDGLTGYICDTEVELVEAVQQISTLDRYACRQSVEQNFSSKRMVDDHLDFYQSVLKPERTIDLRKTPSDRADLAHGLRGAEPLFQWA</sequence>
<evidence type="ECO:0000259" key="2">
    <source>
        <dbReference type="Pfam" id="PF13439"/>
    </source>
</evidence>
<dbReference type="InterPro" id="IPR028098">
    <property type="entry name" value="Glyco_trans_4-like_N"/>
</dbReference>